<accession>A0A1M6W5U8</accession>
<name>A0A1M6W5U8_9FIRM</name>
<protein>
    <recommendedName>
        <fullName evidence="4">Helix-turn-helix domain-containing protein</fullName>
    </recommendedName>
</protein>
<evidence type="ECO:0000313" key="3">
    <source>
        <dbReference type="Proteomes" id="UP000184301"/>
    </source>
</evidence>
<reference evidence="2 3" key="1">
    <citation type="submission" date="2016-11" db="EMBL/GenBank/DDBJ databases">
        <authorList>
            <person name="Jaros S."/>
            <person name="Januszkiewicz K."/>
            <person name="Wedrychowicz H."/>
        </authorList>
    </citation>
    <scope>NUCLEOTIDE SEQUENCE [LARGE SCALE GENOMIC DNA]</scope>
    <source>
        <strain evidence="2 3">DSM 15480</strain>
    </source>
</reference>
<dbReference type="OrthoDB" id="9799038at2"/>
<evidence type="ECO:0008006" key="4">
    <source>
        <dbReference type="Google" id="ProtNLM"/>
    </source>
</evidence>
<proteinExistence type="predicted"/>
<sequence>MNGFITAKDAAEKWNMSVRNIQNLCAAGKLDGAMKFGNAWAIPQDAEKPQDGRITTGSYKNWRKKPST</sequence>
<dbReference type="STRING" id="1121950.SAMN02745243_03934"/>
<dbReference type="EMBL" id="FQZY01000103">
    <property type="protein sequence ID" value="SHK88835.1"/>
    <property type="molecule type" value="Genomic_DNA"/>
</dbReference>
<evidence type="ECO:0000313" key="2">
    <source>
        <dbReference type="EMBL" id="SHK88835.1"/>
    </source>
</evidence>
<feature type="region of interest" description="Disordered" evidence="1">
    <location>
        <begin position="44"/>
        <end position="68"/>
    </location>
</feature>
<dbReference type="AlphaFoldDB" id="A0A1M6W5U8"/>
<evidence type="ECO:0000256" key="1">
    <source>
        <dbReference type="SAM" id="MobiDB-lite"/>
    </source>
</evidence>
<organism evidence="2 3">
    <name type="scientific">Hespellia stercorisuis DSM 15480</name>
    <dbReference type="NCBI Taxonomy" id="1121950"/>
    <lineage>
        <taxon>Bacteria</taxon>
        <taxon>Bacillati</taxon>
        <taxon>Bacillota</taxon>
        <taxon>Clostridia</taxon>
        <taxon>Lachnospirales</taxon>
        <taxon>Lachnospiraceae</taxon>
        <taxon>Hespellia</taxon>
    </lineage>
</organism>
<gene>
    <name evidence="2" type="ORF">SAMN02745243_03934</name>
</gene>
<keyword evidence="3" id="KW-1185">Reference proteome</keyword>
<dbReference type="RefSeq" id="WP_073113186.1">
    <property type="nucleotide sequence ID" value="NZ_FQZY01000103.1"/>
</dbReference>
<dbReference type="Proteomes" id="UP000184301">
    <property type="component" value="Unassembled WGS sequence"/>
</dbReference>